<protein>
    <submittedName>
        <fullName evidence="3">Major Facilitator Superfamily transporter</fullName>
    </submittedName>
</protein>
<feature type="transmembrane region" description="Helical" evidence="2">
    <location>
        <begin position="37"/>
        <end position="61"/>
    </location>
</feature>
<dbReference type="Gene3D" id="1.20.1250.20">
    <property type="entry name" value="MFS general substrate transporter like domains"/>
    <property type="match status" value="1"/>
</dbReference>
<evidence type="ECO:0000313" key="4">
    <source>
        <dbReference type="Proteomes" id="UP000013523"/>
    </source>
</evidence>
<dbReference type="EMBL" id="CP003261">
    <property type="protein sequence ID" value="AGK99378.1"/>
    <property type="molecule type" value="Genomic_DNA"/>
</dbReference>
<name>R4K9X8_CLOPA</name>
<feature type="transmembrane region" description="Helical" evidence="2">
    <location>
        <begin position="133"/>
        <end position="156"/>
    </location>
</feature>
<feature type="transmembrane region" description="Helical" evidence="2">
    <location>
        <begin position="7"/>
        <end position="31"/>
    </location>
</feature>
<feature type="transmembrane region" description="Helical" evidence="2">
    <location>
        <begin position="162"/>
        <end position="183"/>
    </location>
</feature>
<feature type="transmembrane region" description="Helical" evidence="2">
    <location>
        <begin position="338"/>
        <end position="358"/>
    </location>
</feature>
<dbReference type="RefSeq" id="WP_015617647.1">
    <property type="nucleotide sequence ID" value="NC_021182.1"/>
</dbReference>
<evidence type="ECO:0000313" key="3">
    <source>
        <dbReference type="EMBL" id="AGK99378.1"/>
    </source>
</evidence>
<keyword evidence="2" id="KW-0812">Transmembrane</keyword>
<dbReference type="InterPro" id="IPR036259">
    <property type="entry name" value="MFS_trans_sf"/>
</dbReference>
<dbReference type="eggNOG" id="COG0477">
    <property type="taxonomic scope" value="Bacteria"/>
</dbReference>
<feature type="transmembrane region" description="Helical" evidence="2">
    <location>
        <begin position="216"/>
        <end position="234"/>
    </location>
</feature>
<dbReference type="OrthoDB" id="102502at2"/>
<keyword evidence="2" id="KW-0472">Membrane</keyword>
<organism evidence="3 4">
    <name type="scientific">Clostridium pasteurianum BC1</name>
    <dbReference type="NCBI Taxonomy" id="86416"/>
    <lineage>
        <taxon>Bacteria</taxon>
        <taxon>Bacillati</taxon>
        <taxon>Bacillota</taxon>
        <taxon>Clostridia</taxon>
        <taxon>Eubacteriales</taxon>
        <taxon>Clostridiaceae</taxon>
        <taxon>Clostridium</taxon>
    </lineage>
</organism>
<feature type="transmembrane region" description="Helical" evidence="2">
    <location>
        <begin position="68"/>
        <end position="88"/>
    </location>
</feature>
<feature type="transmembrane region" description="Helical" evidence="2">
    <location>
        <begin position="364"/>
        <end position="382"/>
    </location>
</feature>
<proteinExistence type="predicted"/>
<dbReference type="GO" id="GO:0022857">
    <property type="term" value="F:transmembrane transporter activity"/>
    <property type="evidence" value="ECO:0007669"/>
    <property type="project" value="InterPro"/>
</dbReference>
<comment type="subcellular location">
    <subcellularLocation>
        <location evidence="1">Cell membrane</location>
        <topology evidence="1">Multi-pass membrane protein</topology>
    </subcellularLocation>
</comment>
<feature type="transmembrane region" description="Helical" evidence="2">
    <location>
        <begin position="270"/>
        <end position="289"/>
    </location>
</feature>
<dbReference type="AlphaFoldDB" id="R4K9X8"/>
<dbReference type="STRING" id="86416.Clopa_4689"/>
<dbReference type="KEGG" id="cpas:Clopa_4689"/>
<dbReference type="SUPFAM" id="SSF103473">
    <property type="entry name" value="MFS general substrate transporter"/>
    <property type="match status" value="1"/>
</dbReference>
<keyword evidence="2" id="KW-1133">Transmembrane helix</keyword>
<feature type="transmembrane region" description="Helical" evidence="2">
    <location>
        <begin position="94"/>
        <end position="112"/>
    </location>
</feature>
<dbReference type="InterPro" id="IPR052528">
    <property type="entry name" value="Sugar_transport-like"/>
</dbReference>
<sequence length="390" mass="43742">MCRNAKVLLVTSSLFAFSMGLSSIFINVFFWRETNNLIVIALYNLIINLTTPITFVFAGILSKKKNGIWSLRLGLLIYALFFALILYIGNKGTIYIYSLGIISGMAAGFYWLPFNVLCCDFTSINNRDTFNGLNGGFSGLAAIIGPITAAVIINGFKGLAGYRIVFTITCVIFILLVLISAVFKCNDYSDKLDYKRAFGGNNENWRIIRKSTFFRGLRDSVMMFLINILAIEVFKRELTLGIFALVASLITSFSYVLVQKIIKPPHRRLAILIGIIGSFLAVWPLIINIKYSTLFMYAIIEAFCLPFFLIQLSSATFNVIDSAKEENSRIEYMINRDIVLNGGRAISVSILIVIILIFKDISAIKAYLIFLSFSPLISGYFLRKLKNILS</sequence>
<dbReference type="InterPro" id="IPR011701">
    <property type="entry name" value="MFS"/>
</dbReference>
<feature type="transmembrane region" description="Helical" evidence="2">
    <location>
        <begin position="295"/>
        <end position="317"/>
    </location>
</feature>
<evidence type="ECO:0000256" key="2">
    <source>
        <dbReference type="SAM" id="Phobius"/>
    </source>
</evidence>
<keyword evidence="4" id="KW-1185">Reference proteome</keyword>
<dbReference type="PANTHER" id="PTHR23526">
    <property type="entry name" value="INTEGRAL MEMBRANE TRANSPORT PROTEIN-RELATED"/>
    <property type="match status" value="1"/>
</dbReference>
<reference evidence="3 4" key="1">
    <citation type="submission" date="2012-01" db="EMBL/GenBank/DDBJ databases">
        <title>Complete sequence of chromosome of Clostridium pasteurianum BC1.</title>
        <authorList>
            <consortium name="US DOE Joint Genome Institute"/>
            <person name="Lucas S."/>
            <person name="Han J."/>
            <person name="Lapidus A."/>
            <person name="Cheng J.-F."/>
            <person name="Goodwin L."/>
            <person name="Pitluck S."/>
            <person name="Peters L."/>
            <person name="Mikhailova N."/>
            <person name="Teshima H."/>
            <person name="Detter J.C."/>
            <person name="Han C."/>
            <person name="Tapia R."/>
            <person name="Land M."/>
            <person name="Hauser L."/>
            <person name="Kyrpides N."/>
            <person name="Ivanova N."/>
            <person name="Pagani I."/>
            <person name="Dunn J."/>
            <person name="Taghavi S."/>
            <person name="Francis A."/>
            <person name="van der Lelie D."/>
            <person name="Woyke T."/>
        </authorList>
    </citation>
    <scope>NUCLEOTIDE SEQUENCE [LARGE SCALE GENOMIC DNA]</scope>
    <source>
        <strain evidence="3 4">BC1</strain>
    </source>
</reference>
<accession>R4K9X8</accession>
<dbReference type="PATRIC" id="fig|86416.3.peg.4680"/>
<dbReference type="Pfam" id="PF07690">
    <property type="entry name" value="MFS_1"/>
    <property type="match status" value="1"/>
</dbReference>
<dbReference type="HOGENOM" id="CLU_054389_0_0_9"/>
<dbReference type="PANTHER" id="PTHR23526:SF2">
    <property type="entry name" value="MAJOR FACILITATOR SUPERFAMILY (MFS) PROFILE DOMAIN-CONTAINING PROTEIN"/>
    <property type="match status" value="1"/>
</dbReference>
<evidence type="ECO:0000256" key="1">
    <source>
        <dbReference type="ARBA" id="ARBA00004651"/>
    </source>
</evidence>
<dbReference type="GO" id="GO:0005886">
    <property type="term" value="C:plasma membrane"/>
    <property type="evidence" value="ECO:0007669"/>
    <property type="project" value="UniProtKB-SubCell"/>
</dbReference>
<gene>
    <name evidence="3" type="ORF">Clopa_4689</name>
</gene>
<dbReference type="Proteomes" id="UP000013523">
    <property type="component" value="Chromosome"/>
</dbReference>
<feature type="transmembrane region" description="Helical" evidence="2">
    <location>
        <begin position="240"/>
        <end position="258"/>
    </location>
</feature>